<organism evidence="1 2">
    <name type="scientific">Agrobacterium rubi TR3 = NBRC 13261</name>
    <dbReference type="NCBI Taxonomy" id="1368415"/>
    <lineage>
        <taxon>Bacteria</taxon>
        <taxon>Pseudomonadati</taxon>
        <taxon>Pseudomonadota</taxon>
        <taxon>Alphaproteobacteria</taxon>
        <taxon>Hyphomicrobiales</taxon>
        <taxon>Rhizobiaceae</taxon>
        <taxon>Rhizobium/Agrobacterium group</taxon>
        <taxon>Agrobacterium</taxon>
    </lineage>
</organism>
<comment type="caution">
    <text evidence="1">The sequence shown here is derived from an EMBL/GenBank/DDBJ whole genome shotgun (WGS) entry which is preliminary data.</text>
</comment>
<name>A0A081CWY5_9HYPH</name>
<proteinExistence type="predicted"/>
<sequence length="79" mass="8460">MTSTIAVISARVVCQAIQLEDGRTIAIELTNPLPQFAIVRREGDDVSILAMREDEETAVAEAQRIAGQLEALSNAGAIH</sequence>
<reference evidence="1 2" key="1">
    <citation type="submission" date="2014-08" db="EMBL/GenBank/DDBJ databases">
        <title>Whole genome shotgun sequence of Rhizobium rubi NBRC 13261.</title>
        <authorList>
            <person name="Katano-Makiyama Y."/>
            <person name="Hosoyama A."/>
            <person name="Hashimoto M."/>
            <person name="Hosoyama Y."/>
            <person name="Noguchi M."/>
            <person name="Tsuchikane K."/>
            <person name="Uohara A."/>
            <person name="Ohji S."/>
            <person name="Ichikawa N."/>
            <person name="Kimura A."/>
            <person name="Yamazoe A."/>
            <person name="Fujita N."/>
        </authorList>
    </citation>
    <scope>NUCLEOTIDE SEQUENCE [LARGE SCALE GENOMIC DNA]</scope>
    <source>
        <strain evidence="1 2">NBRC 13261</strain>
    </source>
</reference>
<dbReference type="Proteomes" id="UP000028701">
    <property type="component" value="Unassembled WGS sequence"/>
</dbReference>
<dbReference type="AlphaFoldDB" id="A0A081CWY5"/>
<accession>A0A081CWY5</accession>
<dbReference type="EMBL" id="BBJU01000015">
    <property type="protein sequence ID" value="GAK71181.1"/>
    <property type="molecule type" value="Genomic_DNA"/>
</dbReference>
<evidence type="ECO:0000313" key="1">
    <source>
        <dbReference type="EMBL" id="GAK71181.1"/>
    </source>
</evidence>
<protein>
    <submittedName>
        <fullName evidence="1">Uncharacterized protein</fullName>
    </submittedName>
</protein>
<gene>
    <name evidence="1" type="ORF">RRU01S_15_01060</name>
</gene>
<evidence type="ECO:0000313" key="2">
    <source>
        <dbReference type="Proteomes" id="UP000028701"/>
    </source>
</evidence>
<dbReference type="RefSeq" id="WP_045230735.1">
    <property type="nucleotide sequence ID" value="NZ_BBJU01000015.1"/>
</dbReference>